<protein>
    <submittedName>
        <fullName evidence="2">Uncharacterized protein</fullName>
    </submittedName>
</protein>
<evidence type="ECO:0000313" key="2">
    <source>
        <dbReference type="EMBL" id="CUV64989.1"/>
    </source>
</evidence>
<proteinExistence type="predicted"/>
<gene>
    <name evidence="2" type="ORF">BN3087_150006</name>
</gene>
<sequence length="156" mass="17773">MKKIIIIVSTVLFLLSFSSISNFAQKTYNKLMYPLPECSDESVTSLINPLYKDMRKDIGENTNLTNFFLVSLSLPPSMKRLDMPRSIGYDESIQRRSCEAEAVFDINNGIFSNHKKEIAITITYHVQSDEKNNQQFIIILEPDFIDILEQKASGGV</sequence>
<accession>A0A0S4XL68</accession>
<dbReference type="AlphaFoldDB" id="A0A0S4XL68"/>
<reference evidence="2" key="1">
    <citation type="submission" date="2015-11" db="EMBL/GenBank/DDBJ databases">
        <authorList>
            <person name="Zhang Y."/>
            <person name="Guo Z."/>
        </authorList>
    </citation>
    <scope>NUCLEOTIDE SEQUENCE</scope>
    <source>
        <strain evidence="2">BN30871</strain>
    </source>
</reference>
<dbReference type="EMBL" id="FAXN01000013">
    <property type="protein sequence ID" value="CUV64989.1"/>
    <property type="molecule type" value="Genomic_DNA"/>
</dbReference>
<feature type="chain" id="PRO_5006629781" evidence="1">
    <location>
        <begin position="25"/>
        <end position="156"/>
    </location>
</feature>
<evidence type="ECO:0000256" key="1">
    <source>
        <dbReference type="SAM" id="SignalP"/>
    </source>
</evidence>
<name>A0A0S4XL68_9BACT</name>
<keyword evidence="1" id="KW-0732">Signal</keyword>
<feature type="signal peptide" evidence="1">
    <location>
        <begin position="1"/>
        <end position="24"/>
    </location>
</feature>
<organism evidence="2">
    <name type="scientific">Sulfurovum sp. enrichment culture clone C5</name>
    <dbReference type="NCBI Taxonomy" id="497650"/>
    <lineage>
        <taxon>Bacteria</taxon>
        <taxon>Pseudomonadati</taxon>
        <taxon>Campylobacterota</taxon>
        <taxon>Epsilonproteobacteria</taxon>
        <taxon>Campylobacterales</taxon>
        <taxon>Sulfurovaceae</taxon>
        <taxon>Sulfurovum</taxon>
        <taxon>environmental samples</taxon>
    </lineage>
</organism>